<feature type="transmembrane region" description="Helical" evidence="11">
    <location>
        <begin position="606"/>
        <end position="628"/>
    </location>
</feature>
<evidence type="ECO:0000256" key="2">
    <source>
        <dbReference type="ARBA" id="ARBA00006012"/>
    </source>
</evidence>
<proteinExistence type="inferred from homology"/>
<evidence type="ECO:0000256" key="1">
    <source>
        <dbReference type="ARBA" id="ARBA00004141"/>
    </source>
</evidence>
<accession>A0A8T2VP87</accession>
<organism evidence="13 14">
    <name type="scientific">Ceratopteris richardii</name>
    <name type="common">Triangle waterfern</name>
    <dbReference type="NCBI Taxonomy" id="49495"/>
    <lineage>
        <taxon>Eukaryota</taxon>
        <taxon>Viridiplantae</taxon>
        <taxon>Streptophyta</taxon>
        <taxon>Embryophyta</taxon>
        <taxon>Tracheophyta</taxon>
        <taxon>Polypodiopsida</taxon>
        <taxon>Polypodiidae</taxon>
        <taxon>Polypodiales</taxon>
        <taxon>Pteridineae</taxon>
        <taxon>Pteridaceae</taxon>
        <taxon>Parkerioideae</taxon>
        <taxon>Ceratopteris</taxon>
    </lineage>
</organism>
<comment type="subcellular location">
    <subcellularLocation>
        <location evidence="1">Membrane</location>
        <topology evidence="1">Multi-pass membrane protein</topology>
    </subcellularLocation>
</comment>
<evidence type="ECO:0000256" key="11">
    <source>
        <dbReference type="SAM" id="Phobius"/>
    </source>
</evidence>
<dbReference type="CDD" id="cd03232">
    <property type="entry name" value="ABCG_PDR_domain2"/>
    <property type="match status" value="1"/>
</dbReference>
<dbReference type="GO" id="GO:0016020">
    <property type="term" value="C:membrane"/>
    <property type="evidence" value="ECO:0007669"/>
    <property type="project" value="UniProtKB-SubCell"/>
</dbReference>
<evidence type="ECO:0000256" key="4">
    <source>
        <dbReference type="ARBA" id="ARBA00022528"/>
    </source>
</evidence>
<keyword evidence="3" id="KW-0813">Transport</keyword>
<feature type="domain" description="ABC transporter" evidence="12">
    <location>
        <begin position="153"/>
        <end position="426"/>
    </location>
</feature>
<evidence type="ECO:0000256" key="3">
    <source>
        <dbReference type="ARBA" id="ARBA00022448"/>
    </source>
</evidence>
<dbReference type="InterPro" id="IPR013525">
    <property type="entry name" value="ABC2_TM"/>
</dbReference>
<evidence type="ECO:0000256" key="6">
    <source>
        <dbReference type="ARBA" id="ARBA00022737"/>
    </source>
</evidence>
<dbReference type="InterPro" id="IPR003439">
    <property type="entry name" value="ABC_transporter-like_ATP-bd"/>
</dbReference>
<keyword evidence="9 11" id="KW-1133">Transmembrane helix</keyword>
<evidence type="ECO:0000256" key="5">
    <source>
        <dbReference type="ARBA" id="ARBA00022692"/>
    </source>
</evidence>
<keyword evidence="8" id="KW-0067">ATP-binding</keyword>
<dbReference type="FunFam" id="3.40.50.300:FF:000179">
    <property type="entry name" value="ABC transporter G family member 34"/>
    <property type="match status" value="1"/>
</dbReference>
<comment type="caution">
    <text evidence="13">The sequence shown here is derived from an EMBL/GenBank/DDBJ whole genome shotgun (WGS) entry which is preliminary data.</text>
</comment>
<dbReference type="EMBL" id="CM035406">
    <property type="protein sequence ID" value="KAH7447516.1"/>
    <property type="molecule type" value="Genomic_DNA"/>
</dbReference>
<dbReference type="GO" id="GO:0005524">
    <property type="term" value="F:ATP binding"/>
    <property type="evidence" value="ECO:0007669"/>
    <property type="project" value="UniProtKB-KW"/>
</dbReference>
<feature type="transmembrane region" description="Helical" evidence="11">
    <location>
        <begin position="1324"/>
        <end position="1346"/>
    </location>
</feature>
<dbReference type="SMART" id="SM00382">
    <property type="entry name" value="AAA"/>
    <property type="match status" value="2"/>
</dbReference>
<name>A0A8T2VP87_CERRI</name>
<feature type="transmembrane region" description="Helical" evidence="11">
    <location>
        <begin position="522"/>
        <end position="543"/>
    </location>
</feature>
<keyword evidence="14" id="KW-1185">Reference proteome</keyword>
<dbReference type="GO" id="GO:0140359">
    <property type="term" value="F:ABC-type transporter activity"/>
    <property type="evidence" value="ECO:0007669"/>
    <property type="project" value="InterPro"/>
</dbReference>
<protein>
    <recommendedName>
        <fullName evidence="12">ABC transporter domain-containing protein</fullName>
    </recommendedName>
</protein>
<keyword evidence="5 11" id="KW-0812">Transmembrane</keyword>
<dbReference type="PANTHER" id="PTHR48040">
    <property type="entry name" value="PLEIOTROPIC DRUG RESISTANCE PROTEIN 1-LIKE ISOFORM X1"/>
    <property type="match status" value="1"/>
</dbReference>
<keyword evidence="4" id="KW-0150">Chloroplast</keyword>
<evidence type="ECO:0000256" key="9">
    <source>
        <dbReference type="ARBA" id="ARBA00022989"/>
    </source>
</evidence>
<keyword evidence="6" id="KW-0677">Repeat</keyword>
<dbReference type="GO" id="GO:0016887">
    <property type="term" value="F:ATP hydrolysis activity"/>
    <property type="evidence" value="ECO:0007669"/>
    <property type="project" value="InterPro"/>
</dbReference>
<dbReference type="OrthoDB" id="66620at2759"/>
<dbReference type="Pfam" id="PF08370">
    <property type="entry name" value="PDR_assoc"/>
    <property type="match status" value="1"/>
</dbReference>
<evidence type="ECO:0000313" key="14">
    <source>
        <dbReference type="Proteomes" id="UP000825935"/>
    </source>
</evidence>
<dbReference type="InterPro" id="IPR027417">
    <property type="entry name" value="P-loop_NTPase"/>
</dbReference>
<feature type="transmembrane region" description="Helical" evidence="11">
    <location>
        <begin position="1241"/>
        <end position="1260"/>
    </location>
</feature>
<feature type="transmembrane region" description="Helical" evidence="11">
    <location>
        <begin position="1211"/>
        <end position="1229"/>
    </location>
</feature>
<feature type="transmembrane region" description="Helical" evidence="11">
    <location>
        <begin position="1297"/>
        <end position="1317"/>
    </location>
</feature>
<dbReference type="Pfam" id="PF14510">
    <property type="entry name" value="ABC_trans_N"/>
    <property type="match status" value="1"/>
</dbReference>
<feature type="transmembrane region" description="Helical" evidence="11">
    <location>
        <begin position="665"/>
        <end position="687"/>
    </location>
</feature>
<dbReference type="Proteomes" id="UP000825935">
    <property type="component" value="Chromosome 1"/>
</dbReference>
<dbReference type="OMA" id="MFFRTKM"/>
<dbReference type="InterPro" id="IPR034003">
    <property type="entry name" value="ABCG_PDR_2"/>
</dbReference>
<evidence type="ECO:0000256" key="10">
    <source>
        <dbReference type="ARBA" id="ARBA00023136"/>
    </source>
</evidence>
<evidence type="ECO:0000256" key="8">
    <source>
        <dbReference type="ARBA" id="ARBA00022840"/>
    </source>
</evidence>
<dbReference type="InterPro" id="IPR003593">
    <property type="entry name" value="AAA+_ATPase"/>
</dbReference>
<evidence type="ECO:0000259" key="12">
    <source>
        <dbReference type="PROSITE" id="PS50893"/>
    </source>
</evidence>
<dbReference type="Gene3D" id="3.40.50.300">
    <property type="entry name" value="P-loop containing nucleotide triphosphate hydrolases"/>
    <property type="match status" value="2"/>
</dbReference>
<keyword evidence="7" id="KW-0547">Nucleotide-binding</keyword>
<keyword evidence="4" id="KW-0934">Plastid</keyword>
<dbReference type="FunFam" id="3.40.50.300:FF:000059">
    <property type="entry name" value="ABC transporter G family member 40"/>
    <property type="match status" value="1"/>
</dbReference>
<evidence type="ECO:0000313" key="13">
    <source>
        <dbReference type="EMBL" id="KAH7447516.1"/>
    </source>
</evidence>
<feature type="domain" description="ABC transporter" evidence="12">
    <location>
        <begin position="865"/>
        <end position="1117"/>
    </location>
</feature>
<dbReference type="Pfam" id="PF00005">
    <property type="entry name" value="ABC_tran"/>
    <property type="match status" value="2"/>
</dbReference>
<dbReference type="Pfam" id="PF01061">
    <property type="entry name" value="ABC2_membrane"/>
    <property type="match status" value="2"/>
</dbReference>
<feature type="transmembrane region" description="Helical" evidence="11">
    <location>
        <begin position="555"/>
        <end position="575"/>
    </location>
</feature>
<dbReference type="InterPro" id="IPR029481">
    <property type="entry name" value="ABC_trans_N"/>
</dbReference>
<dbReference type="PROSITE" id="PS50893">
    <property type="entry name" value="ABC_TRANSPORTER_2"/>
    <property type="match status" value="2"/>
</dbReference>
<dbReference type="Pfam" id="PF19055">
    <property type="entry name" value="ABC2_membrane_7"/>
    <property type="match status" value="1"/>
</dbReference>
<feature type="transmembrane region" description="Helical" evidence="11">
    <location>
        <begin position="1352"/>
        <end position="1369"/>
    </location>
</feature>
<sequence>MDWAKETLRNASQRFLDSNDNIFSRSARLLRDEDDEEALKWAAIESLPSFERLRTGVFRKIEEDGRVIAEQVIVTKLGHEDKKRLLDNILRVAEEDNERFLSKLRQRIDSVDIELPRIEIRFEDLNIEADAYVGTRALPTLWNFLQNLIEDALGQLRILPSRKKKLNIINKISGILKPCRMALLLGPPGSGKTTLLLALSGKLDTQLRQSGTITYNGHTFSEFVPQRTSAYISQEDTQIGEMTVRETLDFSGRCQGVGSRYEMLVELLRREKEAGIIPDPELDVFMKAVSMAGQETNIVTDYVMKLLGLDVCADTFVGNALLRGISGGQRKRVTTGEMIVGPAKALFMDEISTGLDSSTTYQIVKCLRQAVHLLDGTMVVSLLQPAPETYELFDDVILLSEGQIVYQGPRELVVEFFAEMGFRCPERKSIPDFLQEVTSRKDQEQYWLKKEEPYHFITPKEFADAFKSFHVGQRLEEELYIPFDKERSHPAALSTSKYGLGKWDLFKACFWREVLLMRRNSFLYIFKTVQISIVSLIAMTVFFRTKLHPDNITDGKLYLGALFFGLVNVMFNGLAEITLTVDRLPVFYKERDQLFYPAWASSIPTFIMRIPLSILESLIWAVLTYYVIGFAPEANRFFAHLLLLFLISQMAYSLFRFIGAVGRTLAVASTFGAFALMIVFVLGGFVISREKIPKWWLWGYWISPMMYGQNALSVNEFLAPRWNIINNATTMSATVGKTVLNDHGIFANGQWIWIAALALIGFTGLYNVLFTMALAYLNPLGKAQANISEDTLLERHASQTGTASSILHSRSKRRSSRISIEGFELSASKTKDFSRSSKHLDESAKNDLKGSSDRGMVLPFQALSIAFEDINYFIDMPAEMREQGEKDSRLQLLKNVSGAFKPGILTALVGVSGAGKTTLMDVLAGRKTGGYIEGNISISGYPKKQDSFARISGYCEQTDIHSPNVTVWESIMFSAWLRLPQDVDNNTRKLFVDEVMELVELDTIQDAIVGLPTVNGLSTEQRKRLTIAVELVANPSIIFMDEPTSGLDARAAAIVMRTVRNTVNTGRTVVCTIHQPSIDIFEAFDELLLMKRGGRVIYAGPLGRYSRQLIDYFESIPGVPKINEGYNPATWMLEVSSAASESRLGVDFADIYRTSTLFRDNQAMIKQMSVPASGSKDLYFPSKYSQSFAGQLLASLWKQNLSYWRNPGYCAVRMFLTTVIAIMLGSIFWDLGSKMENDQDISNIMGAMYAATLFLGITNANSVQPVVDVERTVFYREKAAGMYSPLSYAFAQVLIEIPYTLLQTIIYGTIVFFMINFPLAAAKFFWFLFFMFCTFIYFTFYGMMVVSLTPGAAFAAIVAAAFFSLWNLFSGFMIPRMRIPIWWRWYYWANPVAWTLYGLITSQLGDLDDVVIDVTGVGKLTVPIYLEKFTGYRHSFLGAAAGIQFGFVALFAVIFAFGIRSFNFQKR</sequence>
<feature type="transmembrane region" description="Helical" evidence="11">
    <location>
        <begin position="637"/>
        <end position="659"/>
    </location>
</feature>
<feature type="transmembrane region" description="Helical" evidence="11">
    <location>
        <begin position="1436"/>
        <end position="1459"/>
    </location>
</feature>
<dbReference type="SUPFAM" id="SSF52540">
    <property type="entry name" value="P-loop containing nucleoside triphosphate hydrolases"/>
    <property type="match status" value="2"/>
</dbReference>
<evidence type="ECO:0000256" key="7">
    <source>
        <dbReference type="ARBA" id="ARBA00022741"/>
    </source>
</evidence>
<dbReference type="PANTHER" id="PTHR48040:SF13">
    <property type="entry name" value="ABC TRANSPORTER G FAMILY MEMBER 31"/>
    <property type="match status" value="1"/>
</dbReference>
<dbReference type="InterPro" id="IPR013581">
    <property type="entry name" value="PDR_assoc"/>
</dbReference>
<dbReference type="InterPro" id="IPR043926">
    <property type="entry name" value="ABCG_dom"/>
</dbReference>
<feature type="transmembrane region" description="Helical" evidence="11">
    <location>
        <begin position="1381"/>
        <end position="1400"/>
    </location>
</feature>
<feature type="transmembrane region" description="Helical" evidence="11">
    <location>
        <begin position="751"/>
        <end position="777"/>
    </location>
</feature>
<comment type="similarity">
    <text evidence="2">Belongs to the ABC transporter superfamily. ABCG family. PDR (TC 3.A.1.205) subfamily.</text>
</comment>
<keyword evidence="10 11" id="KW-0472">Membrane</keyword>
<gene>
    <name evidence="13" type="ORF">KP509_01G110200</name>
</gene>
<reference evidence="13" key="1">
    <citation type="submission" date="2021-08" db="EMBL/GenBank/DDBJ databases">
        <title>WGS assembly of Ceratopteris richardii.</title>
        <authorList>
            <person name="Marchant D.B."/>
            <person name="Chen G."/>
            <person name="Jenkins J."/>
            <person name="Shu S."/>
            <person name="Leebens-Mack J."/>
            <person name="Grimwood J."/>
            <person name="Schmutz J."/>
            <person name="Soltis P."/>
            <person name="Soltis D."/>
            <person name="Chen Z.-H."/>
        </authorList>
    </citation>
    <scope>NUCLEOTIDE SEQUENCE</scope>
    <source>
        <strain evidence="13">Whitten #5841</strain>
        <tissue evidence="13">Leaf</tissue>
    </source>
</reference>